<dbReference type="InterPro" id="IPR002745">
    <property type="entry name" value="Ptrans_KptA/Tpt1"/>
</dbReference>
<accession>A0ABX0F3I0</accession>
<dbReference type="Pfam" id="PF01885">
    <property type="entry name" value="PTS_2-RNA"/>
    <property type="match status" value="1"/>
</dbReference>
<comment type="similarity">
    <text evidence="1 5">Belongs to the KptA/TPT1 family.</text>
</comment>
<sequence length="272" mass="29451">MGKTKKKQNGEPPKPRAGAGNPYRGPGREPKLSAAERYKKISKLMSMMLRHSPEEFGLTLDPEDGSCGLDELLEAVRRRTGYEQTTEEDIRGVVRRSDKQRFEIVENRAVDSESGRAAGADGGEAASERSGRITAAGGKPEAQGISEAEEEPPGAPRIRARYGHSFGRVTYPEGTPPSVLYHGTSRHALPSIAEHGLLPMGREYVHLSAETQFAALAGRRKGRLVMLRLDTAAASEAGVVFYDAGSGVWLAERIPPGLMDEDEEFEGGLPEP</sequence>
<dbReference type="PANTHER" id="PTHR12684">
    <property type="entry name" value="PUTATIVE PHOSPHOTRANSFERASE"/>
    <property type="match status" value="1"/>
</dbReference>
<evidence type="ECO:0000256" key="4">
    <source>
        <dbReference type="ARBA" id="ARBA00025212"/>
    </source>
</evidence>
<dbReference type="PANTHER" id="PTHR12684:SF2">
    <property type="entry name" value="TRNA 2'-PHOSPHOTRANSFERASE 1"/>
    <property type="match status" value="1"/>
</dbReference>
<dbReference type="HAMAP" id="MF_00299">
    <property type="entry name" value="KptA"/>
    <property type="match status" value="1"/>
</dbReference>
<proteinExistence type="inferred from homology"/>
<evidence type="ECO:0000256" key="3">
    <source>
        <dbReference type="ARBA" id="ARBA00023027"/>
    </source>
</evidence>
<dbReference type="SUPFAM" id="SSF56399">
    <property type="entry name" value="ADP-ribosylation"/>
    <property type="match status" value="1"/>
</dbReference>
<gene>
    <name evidence="5" type="primary">kptA</name>
    <name evidence="7" type="ORF">GYN08_06880</name>
</gene>
<comment type="function">
    <text evidence="4 5">Removes the 2'-phosphate from RNA via an intermediate in which the phosphate is ADP-ribosylated by NAD followed by a presumed transesterification to release the RNA and generate ADP-ribose 1''-2''-cyclic phosphate (APPR&gt;P). May function as an ADP-ribosylase.</text>
</comment>
<keyword evidence="2 5" id="KW-0808">Transferase</keyword>
<keyword evidence="8" id="KW-1185">Reference proteome</keyword>
<dbReference type="InterPro" id="IPR042080">
    <property type="entry name" value="RNA_2'-PTrans_N"/>
</dbReference>
<dbReference type="InterPro" id="IPR022928">
    <property type="entry name" value="RNA_2'-PTrans_KptA"/>
</dbReference>
<name>A0ABX0F3I0_9BACL</name>
<evidence type="ECO:0000256" key="5">
    <source>
        <dbReference type="HAMAP-Rule" id="MF_00299"/>
    </source>
</evidence>
<feature type="region of interest" description="Disordered" evidence="6">
    <location>
        <begin position="1"/>
        <end position="33"/>
    </location>
</feature>
<dbReference type="Gene3D" id="3.20.170.30">
    <property type="match status" value="1"/>
</dbReference>
<evidence type="ECO:0000256" key="1">
    <source>
        <dbReference type="ARBA" id="ARBA00009836"/>
    </source>
</evidence>
<dbReference type="EMBL" id="JAAFGS010000002">
    <property type="protein sequence ID" value="NGZ75035.1"/>
    <property type="molecule type" value="Genomic_DNA"/>
</dbReference>
<comment type="caution">
    <text evidence="7">The sequence shown here is derived from an EMBL/GenBank/DDBJ whole genome shotgun (WGS) entry which is preliminary data.</text>
</comment>
<dbReference type="InterPro" id="IPR042081">
    <property type="entry name" value="RNA_2'-PTrans_C"/>
</dbReference>
<dbReference type="EC" id="2.7.1.-" evidence="5"/>
<evidence type="ECO:0000313" key="8">
    <source>
        <dbReference type="Proteomes" id="UP000800303"/>
    </source>
</evidence>
<dbReference type="RefSeq" id="WP_166273401.1">
    <property type="nucleotide sequence ID" value="NZ_JAAFGS010000002.1"/>
</dbReference>
<feature type="region of interest" description="Disordered" evidence="6">
    <location>
        <begin position="108"/>
        <end position="159"/>
    </location>
</feature>
<evidence type="ECO:0000256" key="6">
    <source>
        <dbReference type="SAM" id="MobiDB-lite"/>
    </source>
</evidence>
<organism evidence="7 8">
    <name type="scientific">Saccharibacillus alkalitolerans</name>
    <dbReference type="NCBI Taxonomy" id="2705290"/>
    <lineage>
        <taxon>Bacteria</taxon>
        <taxon>Bacillati</taxon>
        <taxon>Bacillota</taxon>
        <taxon>Bacilli</taxon>
        <taxon>Bacillales</taxon>
        <taxon>Paenibacillaceae</taxon>
        <taxon>Saccharibacillus</taxon>
    </lineage>
</organism>
<dbReference type="Proteomes" id="UP000800303">
    <property type="component" value="Unassembled WGS sequence"/>
</dbReference>
<keyword evidence="3 5" id="KW-0520">NAD</keyword>
<reference evidence="7 8" key="1">
    <citation type="submission" date="2020-01" db="EMBL/GenBank/DDBJ databases">
        <title>Polyphasic characterisation and genomic insights into a novel alkali tolerant bacterium VR-M41.</title>
        <authorList>
            <person name="Vemuluri V.R."/>
        </authorList>
    </citation>
    <scope>NUCLEOTIDE SEQUENCE [LARGE SCALE GENOMIC DNA]</scope>
    <source>
        <strain evidence="7 8">VR-M41</strain>
    </source>
</reference>
<feature type="compositionally biased region" description="Low complexity" evidence="6">
    <location>
        <begin position="115"/>
        <end position="125"/>
    </location>
</feature>
<evidence type="ECO:0000313" key="7">
    <source>
        <dbReference type="EMBL" id="NGZ75035.1"/>
    </source>
</evidence>
<dbReference type="Gene3D" id="1.10.10.970">
    <property type="entry name" value="RNA 2'-phosphotransferase, Tpt1/KptA family, N-terminal domain"/>
    <property type="match status" value="1"/>
</dbReference>
<protein>
    <recommendedName>
        <fullName evidence="5">Probable RNA 2'-phosphotransferase</fullName>
        <ecNumber evidence="5">2.7.1.-</ecNumber>
    </recommendedName>
</protein>
<evidence type="ECO:0000256" key="2">
    <source>
        <dbReference type="ARBA" id="ARBA00022679"/>
    </source>
</evidence>